<dbReference type="AlphaFoldDB" id="A0A3S9UUR6"/>
<evidence type="ECO:0000313" key="1">
    <source>
        <dbReference type="EMBL" id="AZS14046.1"/>
    </source>
</evidence>
<proteinExistence type="predicted"/>
<dbReference type="RefSeq" id="WP_126996325.1">
    <property type="nucleotide sequence ID" value="NZ_CP034346.1"/>
</dbReference>
<organism evidence="1 2">
    <name type="scientific">Paenibacillus lutimineralis</name>
    <dbReference type="NCBI Taxonomy" id="2707005"/>
    <lineage>
        <taxon>Bacteria</taxon>
        <taxon>Bacillati</taxon>
        <taxon>Bacillota</taxon>
        <taxon>Bacilli</taxon>
        <taxon>Bacillales</taxon>
        <taxon>Paenibacillaceae</taxon>
        <taxon>Paenibacillus</taxon>
    </lineage>
</organism>
<gene>
    <name evidence="1" type="ORF">EI981_05975</name>
</gene>
<protein>
    <submittedName>
        <fullName evidence="1">Uncharacterized protein</fullName>
    </submittedName>
</protein>
<accession>A0A3S9UUR6</accession>
<dbReference type="Proteomes" id="UP000270678">
    <property type="component" value="Chromosome"/>
</dbReference>
<name>A0A3S9UUR6_9BACL</name>
<dbReference type="PROSITE" id="PS51257">
    <property type="entry name" value="PROKAR_LIPOPROTEIN"/>
    <property type="match status" value="1"/>
</dbReference>
<keyword evidence="2" id="KW-1185">Reference proteome</keyword>
<dbReference type="OrthoDB" id="517663at2"/>
<dbReference type="EMBL" id="CP034346">
    <property type="protein sequence ID" value="AZS14046.1"/>
    <property type="molecule type" value="Genomic_DNA"/>
</dbReference>
<evidence type="ECO:0000313" key="2">
    <source>
        <dbReference type="Proteomes" id="UP000270678"/>
    </source>
</evidence>
<dbReference type="KEGG" id="plut:EI981_05975"/>
<reference evidence="2" key="1">
    <citation type="submission" date="2018-12" db="EMBL/GenBank/DDBJ databases">
        <title>Complete genome sequence of Paenibacillus sp. MBLB1234.</title>
        <authorList>
            <person name="Nam Y.-D."/>
            <person name="Kang J."/>
            <person name="Chung W.-H."/>
            <person name="Park Y.S."/>
        </authorList>
    </citation>
    <scope>NUCLEOTIDE SEQUENCE [LARGE SCALE GENOMIC DNA]</scope>
    <source>
        <strain evidence="2">MBLB1234</strain>
    </source>
</reference>
<sequence>MRKAILLIILVMLSACSNEKENSISVPLSSITNDVETSIDSYEEQGVEKGILSDKDNAKLCMESLTRERQKYSSTMFSILSSQVYLNKKFGLYDADLEQTNSILAKKPQPIFFSEERDTILIYPGMGYRNTSIEMDTSEEKFNEMVRSSSEENKPWEVDAAQIKGLAGCSVLPVKDIAYTSTGGAMERSLSDEVASPAYDYLNTLNMWGGQANAASTYGSRINASSKNTEMFELNDQYVYVYFPDREIDTLILQHVGKGTATELIFSEIEAEKGWHVFMAKTRESPWFENPPYVLDYTEGYSQFIIKTKGESIYMTNQYHSSLQAQYTDVIKDTQRSSLVGIYYAGEASLTIDSYQDGKIGGTLSRASYNLSKIAEVSFSGEVVDNQLKFSFEGDGYGTEGLSQGVLRLNNDQLEVSLKIYPNEGDWSFTDGDLVFTKSLRTYLYE</sequence>